<dbReference type="OrthoDB" id="438939at2759"/>
<dbReference type="EMBL" id="LTDL01000014">
    <property type="protein sequence ID" value="OAG31710.1"/>
    <property type="molecule type" value="Genomic_DNA"/>
</dbReference>
<protein>
    <recommendedName>
        <fullName evidence="3">U3 small nucleolar RNA-associated protein 10</fullName>
    </recommendedName>
</protein>
<evidence type="ECO:0000313" key="1">
    <source>
        <dbReference type="EMBL" id="OAG31710.1"/>
    </source>
</evidence>
<dbReference type="AlphaFoldDB" id="A0A177EK10"/>
<dbReference type="VEuPathDB" id="MicrosporidiaDB:NEDG_00185"/>
<accession>A0A177EK10</accession>
<dbReference type="InterPro" id="IPR016024">
    <property type="entry name" value="ARM-type_fold"/>
</dbReference>
<keyword evidence="2" id="KW-1185">Reference proteome</keyword>
<dbReference type="SUPFAM" id="SSF48371">
    <property type="entry name" value="ARM repeat"/>
    <property type="match status" value="1"/>
</dbReference>
<dbReference type="RefSeq" id="XP_067545311.1">
    <property type="nucleotide sequence ID" value="XM_067687603.1"/>
</dbReference>
<evidence type="ECO:0008006" key="3">
    <source>
        <dbReference type="Google" id="ProtNLM"/>
    </source>
</evidence>
<reference evidence="1 2" key="1">
    <citation type="submission" date="2016-02" db="EMBL/GenBank/DDBJ databases">
        <title>Discovery of a natural microsporidian pathogen with a broad tissue tropism in Caenorhabditis elegans.</title>
        <authorList>
            <person name="Luallen R.J."/>
            <person name="Reinke A.W."/>
            <person name="Tong L."/>
            <person name="Botts M.R."/>
            <person name="Felix M.-A."/>
            <person name="Troemel E.R."/>
        </authorList>
    </citation>
    <scope>NUCLEOTIDE SEQUENCE [LARGE SCALE GENOMIC DNA]</scope>
    <source>
        <strain evidence="1 2">JUm2807</strain>
    </source>
</reference>
<dbReference type="GeneID" id="93646535"/>
<organism evidence="1 2">
    <name type="scientific">Nematocida displodere</name>
    <dbReference type="NCBI Taxonomy" id="1805483"/>
    <lineage>
        <taxon>Eukaryota</taxon>
        <taxon>Fungi</taxon>
        <taxon>Fungi incertae sedis</taxon>
        <taxon>Microsporidia</taxon>
        <taxon>Nematocida</taxon>
    </lineage>
</organism>
<comment type="caution">
    <text evidence="1">The sequence shown here is derived from an EMBL/GenBank/DDBJ whole genome shotgun (WGS) entry which is preliminary data.</text>
</comment>
<evidence type="ECO:0000313" key="2">
    <source>
        <dbReference type="Proteomes" id="UP000185944"/>
    </source>
</evidence>
<name>A0A177EK10_9MICR</name>
<dbReference type="Proteomes" id="UP000185944">
    <property type="component" value="Unassembled WGS sequence"/>
</dbReference>
<proteinExistence type="predicted"/>
<sequence length="827" mass="89663">MKKNFSRTRPAFTALMGLSSTKTALSSRQIASEGLSAIFPSRVSSDLLLSLLSSVRYDGVDDPVAHLKRLLVLVAGKCSPAKMKRFAKHSPELTLAISLALLDKDTAIWHSALVRAIRYTVVRQASGLVYPADAILRSISALESGETPSVPALLETLPGVYSEVLLVEGVDSLYKANIPVKNLAKMVSILSTRKTEGEVELSDVFVAYILESAPLLLVRSTHELLKVHGLSPLYPLLQRISGTLPSLLASSAPKTRGYILHLLETLFRHYLKDTPTNAAADHGFDVSGASSLLFSLFSKTRDLKVLKSLSFAIPKLPEPQKSFYKKAAFECVGAVLGSASLNFSGTDKIIAILGNIVIFEEASIVLPHVEKLCRQILPEHTRPLTMLLQHIAPHPPATLFLIGEIEKGSCAASAALGALIASKTPISEDVLSPFVFALRKALHRKTPSLLTSLGELLSLLPNTRKALVVDEVLQWCCAALGESEYLEFCCSGLSASATHSNNLTLLNTAFVLVSEEAERPSLRPHLFTALKDIHTRILSLTKNVSTHFQDTFCRLAAWIDASPTPSLPALYALALAFFLSSPNSSEWINVGCAVVDRLPAYCKDKAVAEGVLLGAIVKGDKLMKVLRRMVLSIATAHQKTRPLLLKALEGIALASFDTSTPFLVSLYEKDSVALRAFVLRYLLSSIARCTKAGVSSRNMLPLILPVISHATTAPSPELRVLGCKVSGCVVVSCWGTPSDFATAVHLLNGLVPLLVDKKAQDAVVEVLPLFSQRLSLDFLSAYLVNGLYHRSRDVRSAYRKAYKKVSYREAGISTKAQEVPLFLFSAK</sequence>
<gene>
    <name evidence="1" type="ORF">NEDG_00185</name>
</gene>